<name>A0A2A2KND2_9BILA</name>
<dbReference type="PANTHER" id="PTHR21593:SF36">
    <property type="entry name" value="DUF148 DOMAIN-CONTAINING PROTEIN-RELATED"/>
    <property type="match status" value="1"/>
</dbReference>
<dbReference type="PROSITE" id="PS50276">
    <property type="entry name" value="PANCREATIC_HORMONE_2"/>
    <property type="match status" value="1"/>
</dbReference>
<dbReference type="OrthoDB" id="5799464at2759"/>
<dbReference type="Proteomes" id="UP000218231">
    <property type="component" value="Unassembled WGS sequence"/>
</dbReference>
<organism evidence="2 3">
    <name type="scientific">Diploscapter pachys</name>
    <dbReference type="NCBI Taxonomy" id="2018661"/>
    <lineage>
        <taxon>Eukaryota</taxon>
        <taxon>Metazoa</taxon>
        <taxon>Ecdysozoa</taxon>
        <taxon>Nematoda</taxon>
        <taxon>Chromadorea</taxon>
        <taxon>Rhabditida</taxon>
        <taxon>Rhabditina</taxon>
        <taxon>Rhabditomorpha</taxon>
        <taxon>Rhabditoidea</taxon>
        <taxon>Rhabditidae</taxon>
        <taxon>Diploscapter</taxon>
    </lineage>
</organism>
<keyword evidence="1" id="KW-0732">Signal</keyword>
<feature type="signal peptide" evidence="1">
    <location>
        <begin position="1"/>
        <end position="16"/>
    </location>
</feature>
<evidence type="ECO:0000256" key="1">
    <source>
        <dbReference type="SAM" id="SignalP"/>
    </source>
</evidence>
<dbReference type="EMBL" id="LIAE01008125">
    <property type="protein sequence ID" value="PAV75400.1"/>
    <property type="molecule type" value="Genomic_DNA"/>
</dbReference>
<gene>
    <name evidence="2" type="ORF">WR25_14870</name>
</gene>
<evidence type="ECO:0008006" key="4">
    <source>
        <dbReference type="Google" id="ProtNLM"/>
    </source>
</evidence>
<proteinExistence type="predicted"/>
<reference evidence="2 3" key="1">
    <citation type="journal article" date="2017" name="Curr. Biol.">
        <title>Genome architecture and evolution of a unichromosomal asexual nematode.</title>
        <authorList>
            <person name="Fradin H."/>
            <person name="Zegar C."/>
            <person name="Gutwein M."/>
            <person name="Lucas J."/>
            <person name="Kovtun M."/>
            <person name="Corcoran D."/>
            <person name="Baugh L.R."/>
            <person name="Kiontke K."/>
            <person name="Gunsalus K."/>
            <person name="Fitch D.H."/>
            <person name="Piano F."/>
        </authorList>
    </citation>
    <scope>NUCLEOTIDE SEQUENCE [LARGE SCALE GENOMIC DNA]</scope>
    <source>
        <strain evidence="2">PF1309</strain>
    </source>
</reference>
<accession>A0A2A2KND2</accession>
<protein>
    <recommendedName>
        <fullName evidence="4">SXP/RAL-2 family protein Ani s 5-like cation-binding domain-containing protein</fullName>
    </recommendedName>
</protein>
<evidence type="ECO:0000313" key="2">
    <source>
        <dbReference type="EMBL" id="PAV75400.1"/>
    </source>
</evidence>
<dbReference type="AlphaFoldDB" id="A0A2A2KND2"/>
<feature type="chain" id="PRO_5012290869" description="SXP/RAL-2 family protein Ani s 5-like cation-binding domain-containing protein" evidence="1">
    <location>
        <begin position="17"/>
        <end position="202"/>
    </location>
</feature>
<dbReference type="InterPro" id="IPR052823">
    <property type="entry name" value="SXP/RAL-2_related"/>
</dbReference>
<keyword evidence="3" id="KW-1185">Reference proteome</keyword>
<dbReference type="PANTHER" id="PTHR21593">
    <property type="entry name" value="PRION-LIKE- Q/N-RICH -DOMAIN-BEARING PROTEIN PROTEIN"/>
    <property type="match status" value="1"/>
</dbReference>
<evidence type="ECO:0000313" key="3">
    <source>
        <dbReference type="Proteomes" id="UP000218231"/>
    </source>
</evidence>
<sequence>MKYLAASLCFLAVANAQFPGGFPGGGFPPGSPPGGMPMPPVPQDLPPGFEKVLPSETVAQLKQIHKSTTMTNMEKHNAIDKIMASLPDDIIDKLPPPPGFERLPQDVQQQLKAVHKDRNLSFEQRFHKINQIIGSLPESVRRMLPPPPPPPGFEALPEQARMALMAIHQDSSMSPQQRFHKIRAVINSLPAEVRARLPAPRF</sequence>
<comment type="caution">
    <text evidence="2">The sequence shown here is derived from an EMBL/GenBank/DDBJ whole genome shotgun (WGS) entry which is preliminary data.</text>
</comment>